<dbReference type="AlphaFoldDB" id="A0A849VFL9"/>
<feature type="domain" description="Acyltransferase 3" evidence="2">
    <location>
        <begin position="11"/>
        <end position="354"/>
    </location>
</feature>
<dbReference type="EMBL" id="JABBPG010000007">
    <property type="protein sequence ID" value="NOU52066.1"/>
    <property type="molecule type" value="Genomic_DNA"/>
</dbReference>
<reference evidence="3 4" key="1">
    <citation type="submission" date="2020-04" db="EMBL/GenBank/DDBJ databases">
        <title>Pseudoalteromonas caenipelagi sp. nov., isolated from a tidal flat.</title>
        <authorList>
            <person name="Park S."/>
            <person name="Yoon J.-H."/>
        </authorList>
    </citation>
    <scope>NUCLEOTIDE SEQUENCE [LARGE SCALE GENOMIC DNA]</scope>
    <source>
        <strain evidence="3 4">JBTF-M23</strain>
    </source>
</reference>
<dbReference type="PANTHER" id="PTHR36927">
    <property type="entry name" value="BLR4337 PROTEIN"/>
    <property type="match status" value="1"/>
</dbReference>
<keyword evidence="4" id="KW-1185">Reference proteome</keyword>
<gene>
    <name evidence="3" type="ORF">HG263_16155</name>
</gene>
<dbReference type="PANTHER" id="PTHR36927:SF1">
    <property type="entry name" value="MDO-LIKE PROTEIN"/>
    <property type="match status" value="1"/>
</dbReference>
<feature type="transmembrane region" description="Helical" evidence="1">
    <location>
        <begin position="279"/>
        <end position="298"/>
    </location>
</feature>
<proteinExistence type="predicted"/>
<feature type="transmembrane region" description="Helical" evidence="1">
    <location>
        <begin position="91"/>
        <end position="114"/>
    </location>
</feature>
<dbReference type="Pfam" id="PF01757">
    <property type="entry name" value="Acyl_transf_3"/>
    <property type="match status" value="1"/>
</dbReference>
<evidence type="ECO:0000256" key="1">
    <source>
        <dbReference type="SAM" id="Phobius"/>
    </source>
</evidence>
<feature type="transmembrane region" description="Helical" evidence="1">
    <location>
        <begin position="178"/>
        <end position="196"/>
    </location>
</feature>
<dbReference type="RefSeq" id="WP_171627119.1">
    <property type="nucleotide sequence ID" value="NZ_JABBPG010000007.1"/>
</dbReference>
<sequence length="395" mass="46276">MISKTVRGRVHYLDNLRAYIMWLGVVIHVAMLQMVSDTPQRLREAALSEWADMLVFSIHSFRMPLFFILSGFFVAAILGRKGLVETIRLRLLRIAIPLLIFGPIISYSLGSIIVEYLQLMRSSGIEIDQDWLSQAQAHHFNFGHLWFLYYLLICHIILLPLFYRLSLSNSSLLRRLRYWASHPVSIIFYATMIAYVDSHFERGMIPADGELIPNPLQLLHYIPYFCFGFMAYKFRRLWLNHYQRCWGRYTLLGCVMMLATLVVIEPLLTGSGSQIDNFVVAYCYGLWGWCWSFALFGFFKRWLSGYQSWLRYLSDSAYWVYIVHLPIVLLVSYGLYSYEWEYYTKMAANIVISSAISLLSYHILVRYTWLGQLLNGKRRQLKWAKSQTTTKLGQV</sequence>
<feature type="transmembrane region" description="Helical" evidence="1">
    <location>
        <begin position="216"/>
        <end position="234"/>
    </location>
</feature>
<dbReference type="InterPro" id="IPR050623">
    <property type="entry name" value="Glucan_succinyl_AcylTrfase"/>
</dbReference>
<evidence type="ECO:0000259" key="2">
    <source>
        <dbReference type="Pfam" id="PF01757"/>
    </source>
</evidence>
<evidence type="ECO:0000313" key="3">
    <source>
        <dbReference type="EMBL" id="NOU52066.1"/>
    </source>
</evidence>
<dbReference type="Proteomes" id="UP000586305">
    <property type="component" value="Unassembled WGS sequence"/>
</dbReference>
<protein>
    <submittedName>
        <fullName evidence="3">Acyltransferase family protein</fullName>
    </submittedName>
</protein>
<keyword evidence="1" id="KW-0812">Transmembrane</keyword>
<organism evidence="3 4">
    <name type="scientific">Pseudoalteromonas caenipelagi</name>
    <dbReference type="NCBI Taxonomy" id="2726988"/>
    <lineage>
        <taxon>Bacteria</taxon>
        <taxon>Pseudomonadati</taxon>
        <taxon>Pseudomonadota</taxon>
        <taxon>Gammaproteobacteria</taxon>
        <taxon>Alteromonadales</taxon>
        <taxon>Pseudoalteromonadaceae</taxon>
        <taxon>Pseudoalteromonas</taxon>
    </lineage>
</organism>
<feature type="transmembrane region" description="Helical" evidence="1">
    <location>
        <begin position="246"/>
        <end position="267"/>
    </location>
</feature>
<keyword evidence="1" id="KW-1133">Transmembrane helix</keyword>
<accession>A0A849VFL9</accession>
<evidence type="ECO:0000313" key="4">
    <source>
        <dbReference type="Proteomes" id="UP000586305"/>
    </source>
</evidence>
<dbReference type="GO" id="GO:0016747">
    <property type="term" value="F:acyltransferase activity, transferring groups other than amino-acyl groups"/>
    <property type="evidence" value="ECO:0007669"/>
    <property type="project" value="InterPro"/>
</dbReference>
<feature type="transmembrane region" description="Helical" evidence="1">
    <location>
        <begin position="56"/>
        <end position="79"/>
    </location>
</feature>
<feature type="transmembrane region" description="Helical" evidence="1">
    <location>
        <begin position="147"/>
        <end position="166"/>
    </location>
</feature>
<keyword evidence="1" id="KW-0472">Membrane</keyword>
<feature type="transmembrane region" description="Helical" evidence="1">
    <location>
        <begin position="16"/>
        <end position="36"/>
    </location>
</feature>
<keyword evidence="3" id="KW-0012">Acyltransferase</keyword>
<name>A0A849VFL9_9GAMM</name>
<feature type="transmembrane region" description="Helical" evidence="1">
    <location>
        <begin position="318"/>
        <end position="336"/>
    </location>
</feature>
<comment type="caution">
    <text evidence="3">The sequence shown here is derived from an EMBL/GenBank/DDBJ whole genome shotgun (WGS) entry which is preliminary data.</text>
</comment>
<keyword evidence="3" id="KW-0808">Transferase</keyword>
<feature type="transmembrane region" description="Helical" evidence="1">
    <location>
        <begin position="348"/>
        <end position="369"/>
    </location>
</feature>
<dbReference type="InterPro" id="IPR002656">
    <property type="entry name" value="Acyl_transf_3_dom"/>
</dbReference>